<dbReference type="Proteomes" id="UP000290365">
    <property type="component" value="Chromosome"/>
</dbReference>
<dbReference type="OrthoDB" id="138390at2"/>
<reference evidence="2 3" key="1">
    <citation type="submission" date="2019-01" db="EMBL/GenBank/DDBJ databases">
        <title>Ktedonosporobacter rubrisoli SCAWS-G2.</title>
        <authorList>
            <person name="Huang Y."/>
            <person name="Yan B."/>
        </authorList>
    </citation>
    <scope>NUCLEOTIDE SEQUENCE [LARGE SCALE GENOMIC DNA]</scope>
    <source>
        <strain evidence="2 3">SCAWS-G2</strain>
    </source>
</reference>
<dbReference type="Gene3D" id="1.25.10.10">
    <property type="entry name" value="Leucine-rich Repeat Variant"/>
    <property type="match status" value="1"/>
</dbReference>
<accession>A0A4P6K1C2</accession>
<dbReference type="RefSeq" id="WP_129892846.1">
    <property type="nucleotide sequence ID" value="NZ_CP035758.1"/>
</dbReference>
<sequence length="633" mass="69742">MSDIGPGPNELPQAADVEATQSGSIGITEKSSGLEPTSPAAPTTPIEARLSSQVRERPGALEHLAARRPVPELDPDKPEIKERLNTLRIEVTRLLTDLRWKGATVRDTAEQIIPLLNIGSVQQWKNILIPYLFEVDRAGNLIPVWLQIIERGDPEDLPSDSNPAETPEGRARRFAILMLGNYKVVETAPRDTNMGFPPRRTEPSQTKVAELPKILEKLALDPNSSLYATQSLSKQGTAAALEALVHALQKAEGWAKVDVVEACLSLNLAHLHDLLIANGLEHVGGLESYIAIPIYQAISLEKYLRDKNGNPQMSKQAALIFAQVLQESMRPPLNEESSLPVAFEQNLPALATALFEGARTNPTWQNILAVHKFALLQGRYWTSISKGELKDRRIQETVYRCLVMMNEIERWMAGPGRDVLLETLKGRDSAAQIPVLKILSDLREPRAISFLLTTLEEATKLADRQQALLLSSICDALAHLGDRRATAVMLQLVQRVIDRERRSSLPKQSDNLPNGDPDIPGSIVYGAVIRACGILVDTTALETVQQAANDFDPYVRTQALEALKRLDSTGESMHSHQIVRAALDDPRNAVVQLACQLISQYRDLDAVPALRNLIATRPLLAANAYDALRQLGQ</sequence>
<protein>
    <submittedName>
        <fullName evidence="2">HEAT repeat domain-containing protein</fullName>
    </submittedName>
</protein>
<dbReference type="EMBL" id="CP035758">
    <property type="protein sequence ID" value="QBD81785.1"/>
    <property type="molecule type" value="Genomic_DNA"/>
</dbReference>
<evidence type="ECO:0000313" key="2">
    <source>
        <dbReference type="EMBL" id="QBD81785.1"/>
    </source>
</evidence>
<keyword evidence="3" id="KW-1185">Reference proteome</keyword>
<dbReference type="KEGG" id="kbs:EPA93_39760"/>
<evidence type="ECO:0000256" key="1">
    <source>
        <dbReference type="SAM" id="MobiDB-lite"/>
    </source>
</evidence>
<feature type="region of interest" description="Disordered" evidence="1">
    <location>
        <begin position="1"/>
        <end position="53"/>
    </location>
</feature>
<gene>
    <name evidence="2" type="ORF">EPA93_39760</name>
</gene>
<dbReference type="SUPFAM" id="SSF48371">
    <property type="entry name" value="ARM repeat"/>
    <property type="match status" value="1"/>
</dbReference>
<dbReference type="InterPro" id="IPR011989">
    <property type="entry name" value="ARM-like"/>
</dbReference>
<feature type="compositionally biased region" description="Polar residues" evidence="1">
    <location>
        <begin position="19"/>
        <end position="35"/>
    </location>
</feature>
<name>A0A4P6K1C2_KTERU</name>
<dbReference type="AlphaFoldDB" id="A0A4P6K1C2"/>
<evidence type="ECO:0000313" key="3">
    <source>
        <dbReference type="Proteomes" id="UP000290365"/>
    </source>
</evidence>
<dbReference type="InterPro" id="IPR016024">
    <property type="entry name" value="ARM-type_fold"/>
</dbReference>
<proteinExistence type="predicted"/>
<organism evidence="2 3">
    <name type="scientific">Ktedonosporobacter rubrisoli</name>
    <dbReference type="NCBI Taxonomy" id="2509675"/>
    <lineage>
        <taxon>Bacteria</taxon>
        <taxon>Bacillati</taxon>
        <taxon>Chloroflexota</taxon>
        <taxon>Ktedonobacteria</taxon>
        <taxon>Ktedonobacterales</taxon>
        <taxon>Ktedonosporobacteraceae</taxon>
        <taxon>Ktedonosporobacter</taxon>
    </lineage>
</organism>